<evidence type="ECO:0000313" key="13">
    <source>
        <dbReference type="Proteomes" id="UP001172083"/>
    </source>
</evidence>
<comment type="catalytic activity">
    <reaction evidence="1">
        <text>ATP + protein L-histidine = ADP + protein N-phospho-L-histidine.</text>
        <dbReference type="EC" id="2.7.13.3"/>
    </reaction>
</comment>
<evidence type="ECO:0000256" key="7">
    <source>
        <dbReference type="ARBA" id="ARBA00022840"/>
    </source>
</evidence>
<dbReference type="NCBIfam" id="TIGR00229">
    <property type="entry name" value="sensory_box"/>
    <property type="match status" value="2"/>
</dbReference>
<keyword evidence="8" id="KW-0902">Two-component regulatory system</keyword>
<dbReference type="InterPro" id="IPR036890">
    <property type="entry name" value="HATPase_C_sf"/>
</dbReference>
<keyword evidence="5" id="KW-0547">Nucleotide-binding</keyword>
<dbReference type="SMART" id="SM00091">
    <property type="entry name" value="PAS"/>
    <property type="match status" value="2"/>
</dbReference>
<reference evidence="12" key="1">
    <citation type="submission" date="2023-06" db="EMBL/GenBank/DDBJ databases">
        <title>Genomic of Agaribacillus aureum.</title>
        <authorList>
            <person name="Wang G."/>
        </authorList>
    </citation>
    <scope>NUCLEOTIDE SEQUENCE</scope>
    <source>
        <strain evidence="12">BMA12</strain>
    </source>
</reference>
<dbReference type="InterPro" id="IPR035965">
    <property type="entry name" value="PAS-like_dom_sf"/>
</dbReference>
<dbReference type="Pfam" id="PF02518">
    <property type="entry name" value="HATPase_c"/>
    <property type="match status" value="1"/>
</dbReference>
<dbReference type="SUPFAM" id="SSF55874">
    <property type="entry name" value="ATPase domain of HSP90 chaperone/DNA topoisomerase II/histidine kinase"/>
    <property type="match status" value="1"/>
</dbReference>
<proteinExistence type="predicted"/>
<keyword evidence="4" id="KW-0808">Transferase</keyword>
<dbReference type="InterPro" id="IPR050482">
    <property type="entry name" value="Sensor_HK_TwoCompSys"/>
</dbReference>
<sequence length="471" mass="52960">MIKRKANFWDNKNQILEQLIDSVVIINGLGEITFYNYAAEKMFGYSKVEVLGKNIKMIAPIRCQTHGDCHVEDGKKNQIDKTTAKSGDIELAHKSGSVFWGNLSLSRLELRGQIQYMVIIRDITDEVLLKERFRQTLEQAVDSVVTIDSNKTINFFNNAAEQMFGYSKDEVIGKNVKVIVSPEHQDHHDSYVDANMTTGINKVVGLGRDLEMVRKNGSKFWGNLSLCKVDVGGEIQYTAFIKDITRNIEEDKIRYLAVLEGQEEERKRIAMELHDGVGQIITSIQFRLGSLNQSAGDKNVAKSRNEAIKLSDLVNSADQEIRRISNNLSPAILSDFGISEAINHLTALIFADTEFKVKINCTVKERRFSSMLEVTVFRVIQELLNNIRKHSNAKNVSIDVAEEKASIRIRVKDDGMGFDLKAINMYAKSNQGISNLNHRVKLLNGMVHINTAPGKGCEVVIGIPAEDRKKD</sequence>
<evidence type="ECO:0000259" key="10">
    <source>
        <dbReference type="PROSITE" id="PS50112"/>
    </source>
</evidence>
<dbReference type="PANTHER" id="PTHR24421:SF10">
    <property type="entry name" value="NITRATE_NITRITE SENSOR PROTEIN NARQ"/>
    <property type="match status" value="1"/>
</dbReference>
<feature type="domain" description="Histidine kinase" evidence="9">
    <location>
        <begin position="268"/>
        <end position="467"/>
    </location>
</feature>
<dbReference type="EMBL" id="JAUJEB010000001">
    <property type="protein sequence ID" value="MDN5210888.1"/>
    <property type="molecule type" value="Genomic_DNA"/>
</dbReference>
<evidence type="ECO:0000256" key="4">
    <source>
        <dbReference type="ARBA" id="ARBA00022679"/>
    </source>
</evidence>
<accession>A0ABT8L3S1</accession>
<dbReference type="InterPro" id="IPR000700">
    <property type="entry name" value="PAS-assoc_C"/>
</dbReference>
<dbReference type="InterPro" id="IPR000014">
    <property type="entry name" value="PAS"/>
</dbReference>
<dbReference type="RefSeq" id="WP_346756228.1">
    <property type="nucleotide sequence ID" value="NZ_JAUJEB010000001.1"/>
</dbReference>
<protein>
    <recommendedName>
        <fullName evidence="2">histidine kinase</fullName>
        <ecNumber evidence="2">2.7.13.3</ecNumber>
    </recommendedName>
</protein>
<keyword evidence="6" id="KW-0418">Kinase</keyword>
<evidence type="ECO:0000256" key="3">
    <source>
        <dbReference type="ARBA" id="ARBA00022553"/>
    </source>
</evidence>
<dbReference type="PROSITE" id="PS50109">
    <property type="entry name" value="HIS_KIN"/>
    <property type="match status" value="1"/>
</dbReference>
<dbReference type="SMART" id="SM00086">
    <property type="entry name" value="PAC"/>
    <property type="match status" value="2"/>
</dbReference>
<dbReference type="EC" id="2.7.13.3" evidence="2"/>
<dbReference type="CDD" id="cd00130">
    <property type="entry name" value="PAS"/>
    <property type="match status" value="2"/>
</dbReference>
<organism evidence="12 13">
    <name type="scientific">Agaribacillus aureus</name>
    <dbReference type="NCBI Taxonomy" id="3051825"/>
    <lineage>
        <taxon>Bacteria</taxon>
        <taxon>Pseudomonadati</taxon>
        <taxon>Bacteroidota</taxon>
        <taxon>Cytophagia</taxon>
        <taxon>Cytophagales</taxon>
        <taxon>Splendidivirgaceae</taxon>
        <taxon>Agaribacillus</taxon>
    </lineage>
</organism>
<dbReference type="Pfam" id="PF07730">
    <property type="entry name" value="HisKA_3"/>
    <property type="match status" value="1"/>
</dbReference>
<feature type="domain" description="PAS" evidence="10">
    <location>
        <begin position="14"/>
        <end position="60"/>
    </location>
</feature>
<dbReference type="Proteomes" id="UP001172083">
    <property type="component" value="Unassembled WGS sequence"/>
</dbReference>
<name>A0ABT8L3S1_9BACT</name>
<evidence type="ECO:0000256" key="1">
    <source>
        <dbReference type="ARBA" id="ARBA00000085"/>
    </source>
</evidence>
<evidence type="ECO:0000256" key="5">
    <source>
        <dbReference type="ARBA" id="ARBA00022741"/>
    </source>
</evidence>
<evidence type="ECO:0000259" key="9">
    <source>
        <dbReference type="PROSITE" id="PS50109"/>
    </source>
</evidence>
<dbReference type="InterPro" id="IPR003594">
    <property type="entry name" value="HATPase_dom"/>
</dbReference>
<dbReference type="PROSITE" id="PS50113">
    <property type="entry name" value="PAC"/>
    <property type="match status" value="1"/>
</dbReference>
<keyword evidence="13" id="KW-1185">Reference proteome</keyword>
<feature type="domain" description="PAS" evidence="10">
    <location>
        <begin position="129"/>
        <end position="199"/>
    </location>
</feature>
<evidence type="ECO:0000256" key="2">
    <source>
        <dbReference type="ARBA" id="ARBA00012438"/>
    </source>
</evidence>
<dbReference type="Gene3D" id="3.30.450.20">
    <property type="entry name" value="PAS domain"/>
    <property type="match status" value="2"/>
</dbReference>
<gene>
    <name evidence="12" type="ORF">QQ020_02475</name>
</gene>
<evidence type="ECO:0000259" key="11">
    <source>
        <dbReference type="PROSITE" id="PS50113"/>
    </source>
</evidence>
<dbReference type="SUPFAM" id="SSF55785">
    <property type="entry name" value="PYP-like sensor domain (PAS domain)"/>
    <property type="match status" value="2"/>
</dbReference>
<feature type="domain" description="PAC" evidence="11">
    <location>
        <begin position="85"/>
        <end position="135"/>
    </location>
</feature>
<keyword evidence="7" id="KW-0067">ATP-binding</keyword>
<dbReference type="Pfam" id="PF13426">
    <property type="entry name" value="PAS_9"/>
    <property type="match status" value="2"/>
</dbReference>
<dbReference type="InterPro" id="IPR001610">
    <property type="entry name" value="PAC"/>
</dbReference>
<dbReference type="InterPro" id="IPR005467">
    <property type="entry name" value="His_kinase_dom"/>
</dbReference>
<evidence type="ECO:0000256" key="8">
    <source>
        <dbReference type="ARBA" id="ARBA00023012"/>
    </source>
</evidence>
<keyword evidence="3" id="KW-0597">Phosphoprotein</keyword>
<dbReference type="PROSITE" id="PS50112">
    <property type="entry name" value="PAS"/>
    <property type="match status" value="2"/>
</dbReference>
<dbReference type="CDD" id="cd16917">
    <property type="entry name" value="HATPase_UhpB-NarQ-NarX-like"/>
    <property type="match status" value="1"/>
</dbReference>
<dbReference type="PANTHER" id="PTHR24421">
    <property type="entry name" value="NITRATE/NITRITE SENSOR PROTEIN NARX-RELATED"/>
    <property type="match status" value="1"/>
</dbReference>
<dbReference type="Gene3D" id="1.20.5.1930">
    <property type="match status" value="1"/>
</dbReference>
<dbReference type="Gene3D" id="3.30.565.10">
    <property type="entry name" value="Histidine kinase-like ATPase, C-terminal domain"/>
    <property type="match status" value="1"/>
</dbReference>
<evidence type="ECO:0000313" key="12">
    <source>
        <dbReference type="EMBL" id="MDN5210888.1"/>
    </source>
</evidence>
<dbReference type="InterPro" id="IPR011712">
    <property type="entry name" value="Sig_transdc_His_kin_sub3_dim/P"/>
</dbReference>
<comment type="caution">
    <text evidence="12">The sequence shown here is derived from an EMBL/GenBank/DDBJ whole genome shotgun (WGS) entry which is preliminary data.</text>
</comment>
<evidence type="ECO:0000256" key="6">
    <source>
        <dbReference type="ARBA" id="ARBA00022777"/>
    </source>
</evidence>